<dbReference type="PANTHER" id="PTHR45624">
    <property type="entry name" value="MITOCHONDRIAL BASIC AMINO ACIDS TRANSPORTER-RELATED"/>
    <property type="match status" value="1"/>
</dbReference>
<comment type="similarity">
    <text evidence="2">Belongs to the mitochondrial carrier (TC 2.A.29) family.</text>
</comment>
<feature type="signal peptide" evidence="11">
    <location>
        <begin position="1"/>
        <end position="21"/>
    </location>
</feature>
<dbReference type="InterPro" id="IPR036378">
    <property type="entry name" value="FAS1_dom_sf"/>
</dbReference>
<feature type="repeat" description="Solcar" evidence="9">
    <location>
        <begin position="890"/>
        <end position="975"/>
    </location>
</feature>
<dbReference type="OrthoDB" id="14252at2759"/>
<feature type="domain" description="FAS1" evidence="12">
    <location>
        <begin position="218"/>
        <end position="352"/>
    </location>
</feature>
<evidence type="ECO:0000313" key="13">
    <source>
        <dbReference type="EMBL" id="KAF6766558.1"/>
    </source>
</evidence>
<feature type="domain" description="FAS1" evidence="12">
    <location>
        <begin position="506"/>
        <end position="649"/>
    </location>
</feature>
<evidence type="ECO:0000259" key="12">
    <source>
        <dbReference type="PROSITE" id="PS50213"/>
    </source>
</evidence>
<dbReference type="GO" id="GO:0015227">
    <property type="term" value="F:O-acyl-L-carnitine transmembrane transporter activity"/>
    <property type="evidence" value="ECO:0007669"/>
    <property type="project" value="TreeGrafter"/>
</dbReference>
<dbReference type="InterPro" id="IPR018108">
    <property type="entry name" value="MCP_transmembrane"/>
</dbReference>
<evidence type="ECO:0000256" key="9">
    <source>
        <dbReference type="PROSITE-ProRule" id="PRU00282"/>
    </source>
</evidence>
<dbReference type="Gene3D" id="2.30.180.10">
    <property type="entry name" value="FAS1 domain"/>
    <property type="match status" value="5"/>
</dbReference>
<dbReference type="GO" id="GO:0031966">
    <property type="term" value="C:mitochondrial membrane"/>
    <property type="evidence" value="ECO:0007669"/>
    <property type="project" value="UniProtKB-SubCell"/>
</dbReference>
<evidence type="ECO:0000256" key="1">
    <source>
        <dbReference type="ARBA" id="ARBA00004225"/>
    </source>
</evidence>
<dbReference type="InterPro" id="IPR050567">
    <property type="entry name" value="Mitochondrial_Carrier"/>
</dbReference>
<dbReference type="Gene3D" id="1.50.40.10">
    <property type="entry name" value="Mitochondrial carrier domain"/>
    <property type="match status" value="2"/>
</dbReference>
<dbReference type="InterPro" id="IPR000782">
    <property type="entry name" value="FAS1_domain"/>
</dbReference>
<dbReference type="AlphaFoldDB" id="A0A8H6IJF2"/>
<evidence type="ECO:0000256" key="3">
    <source>
        <dbReference type="ARBA" id="ARBA00022448"/>
    </source>
</evidence>
<keyword evidence="5" id="KW-0677">Repeat</keyword>
<dbReference type="Pfam" id="PF02469">
    <property type="entry name" value="Fasciclin"/>
    <property type="match status" value="5"/>
</dbReference>
<organism evidence="13 14">
    <name type="scientific">Ephemerocybe angulata</name>
    <dbReference type="NCBI Taxonomy" id="980116"/>
    <lineage>
        <taxon>Eukaryota</taxon>
        <taxon>Fungi</taxon>
        <taxon>Dikarya</taxon>
        <taxon>Basidiomycota</taxon>
        <taxon>Agaricomycotina</taxon>
        <taxon>Agaricomycetes</taxon>
        <taxon>Agaricomycetidae</taxon>
        <taxon>Agaricales</taxon>
        <taxon>Agaricineae</taxon>
        <taxon>Psathyrellaceae</taxon>
        <taxon>Ephemerocybe</taxon>
    </lineage>
</organism>
<keyword evidence="14" id="KW-1185">Reference proteome</keyword>
<evidence type="ECO:0000256" key="5">
    <source>
        <dbReference type="ARBA" id="ARBA00022737"/>
    </source>
</evidence>
<dbReference type="Proteomes" id="UP000521943">
    <property type="component" value="Unassembled WGS sequence"/>
</dbReference>
<dbReference type="PROSITE" id="PS50213">
    <property type="entry name" value="FAS1"/>
    <property type="match status" value="4"/>
</dbReference>
<dbReference type="GO" id="GO:0006839">
    <property type="term" value="P:mitochondrial transport"/>
    <property type="evidence" value="ECO:0007669"/>
    <property type="project" value="TreeGrafter"/>
</dbReference>
<feature type="chain" id="PRO_5034673090" evidence="11">
    <location>
        <begin position="22"/>
        <end position="1178"/>
    </location>
</feature>
<comment type="subcellular location">
    <subcellularLocation>
        <location evidence="1">Mitochondrion membrane</location>
        <topology evidence="1">Multi-pass membrane protein</topology>
    </subcellularLocation>
</comment>
<feature type="transmembrane region" description="Helical" evidence="10">
    <location>
        <begin position="946"/>
        <end position="969"/>
    </location>
</feature>
<keyword evidence="7" id="KW-0496">Mitochondrion</keyword>
<dbReference type="Pfam" id="PF00153">
    <property type="entry name" value="Mito_carr"/>
    <property type="match status" value="3"/>
</dbReference>
<reference evidence="13 14" key="1">
    <citation type="submission" date="2020-07" db="EMBL/GenBank/DDBJ databases">
        <title>Comparative genomics of pyrophilous fungi reveals a link between fire events and developmental genes.</title>
        <authorList>
            <consortium name="DOE Joint Genome Institute"/>
            <person name="Steindorff A.S."/>
            <person name="Carver A."/>
            <person name="Calhoun S."/>
            <person name="Stillman K."/>
            <person name="Liu H."/>
            <person name="Lipzen A."/>
            <person name="Pangilinan J."/>
            <person name="Labutti K."/>
            <person name="Bruns T.D."/>
            <person name="Grigoriev I.V."/>
        </authorList>
    </citation>
    <scope>NUCLEOTIDE SEQUENCE [LARGE SCALE GENOMIC DNA]</scope>
    <source>
        <strain evidence="13 14">CBS 144469</strain>
    </source>
</reference>
<evidence type="ECO:0000313" key="14">
    <source>
        <dbReference type="Proteomes" id="UP000521943"/>
    </source>
</evidence>
<proteinExistence type="inferred from homology"/>
<keyword evidence="3" id="KW-0813">Transport</keyword>
<comment type="caution">
    <text evidence="13">The sequence shown here is derived from an EMBL/GenBank/DDBJ whole genome shotgun (WGS) entry which is preliminary data.</text>
</comment>
<dbReference type="InterPro" id="IPR023395">
    <property type="entry name" value="MCP_dom_sf"/>
</dbReference>
<feature type="domain" description="FAS1" evidence="12">
    <location>
        <begin position="358"/>
        <end position="503"/>
    </location>
</feature>
<keyword evidence="8 9" id="KW-0472">Membrane</keyword>
<accession>A0A8H6IJF2</accession>
<feature type="domain" description="FAS1" evidence="12">
    <location>
        <begin position="36"/>
        <end position="215"/>
    </location>
</feature>
<feature type="transmembrane region" description="Helical" evidence="10">
    <location>
        <begin position="845"/>
        <end position="866"/>
    </location>
</feature>
<evidence type="ECO:0000256" key="4">
    <source>
        <dbReference type="ARBA" id="ARBA00022692"/>
    </source>
</evidence>
<dbReference type="PROSITE" id="PS50920">
    <property type="entry name" value="SOLCAR"/>
    <property type="match status" value="3"/>
</dbReference>
<evidence type="ECO:0000256" key="2">
    <source>
        <dbReference type="ARBA" id="ARBA00006375"/>
    </source>
</evidence>
<keyword evidence="4 9" id="KW-0812">Transmembrane</keyword>
<dbReference type="SUPFAM" id="SSF82153">
    <property type="entry name" value="FAS1 domain"/>
    <property type="match status" value="5"/>
</dbReference>
<dbReference type="PANTHER" id="PTHR45624:SF4">
    <property type="entry name" value="CONGESTED-LIKE TRACHEA PROTEIN-RELATED"/>
    <property type="match status" value="1"/>
</dbReference>
<feature type="repeat" description="Solcar" evidence="9">
    <location>
        <begin position="988"/>
        <end position="1077"/>
    </location>
</feature>
<feature type="repeat" description="Solcar" evidence="9">
    <location>
        <begin position="1088"/>
        <end position="1173"/>
    </location>
</feature>
<protein>
    <submittedName>
        <fullName evidence="13">Carnitine/acyl carnitine carrier</fullName>
    </submittedName>
</protein>
<evidence type="ECO:0000256" key="10">
    <source>
        <dbReference type="SAM" id="Phobius"/>
    </source>
</evidence>
<dbReference type="GO" id="GO:1902603">
    <property type="term" value="P:carnitine transmembrane transport"/>
    <property type="evidence" value="ECO:0007669"/>
    <property type="project" value="TreeGrafter"/>
</dbReference>
<sequence>MRWGCLPVALTAALLPLFTYSAQIPLSNHTASTTVSKTLVDVLSADPDYVSLLRLLQRTRLIPTLNRLVDSTLFAPTNDAIKRHSESNSLWRSVLEDESFNTADNIQEKLRQQLFYHLLNYTLPNTPSEGKVQTHDTLHFPRLGLQPPTREPPPNPPWMPVPGGSLGGKPQRVRLFADDSGTRVGVNAFGAGGASFVKGIAEAANGVVIGIDNVLEPPPDLARVIEQHSSVSYFNKILGPEAVSRLNTTANLTVFLPVDEAWDALDPYERLYLESEFAADDLQRILNMHAVVKESVEWSDSFKSGVTLTTLDGTTLDIAITPEDKVKISDAELVQPDIYASNGVLHLVDSLLIPPNALKLIPEKYLLALNCTTFVSLLHSVDLTPLINDTDPEYTILAPTDDIMSILGGSDLPERGSKELRRLLQYHFLPGRWTPKKMEDGLLLETELIEDGLAGGRQVLPVEVDLGDPKKKTSRHITFGGAGVISEPVHVNNSIIYFINKPITPPADPLETALPLLDLSSFLAAVLSSSQADTLRTTPHTTLLIPRNDAFKRLGSLVSAHLLSPSAKLDLESVLLHHTLDSVEYATRLSKGSQHTFATLEGSDVTFQRTKNDTMYVGASGGWVGLKAEITPRNLLTKTGVIHEVSDILIPRSVQLTVGKLVKAAKGSTMASLVNKAGFGWVLNGTAPPEDTPYAGQYTESVGWTLLCPPDEAFKKYNLTELYADKEGLKALVEQHLIPVPVPETDFTGDQVDVPLNNNRPLVLDDATYSTLRSPTSVYGDIVFQKMQEEDSYVVGIKGARGTDGEGDFARVVAWGRSTTGSGAGGVIQIDRLLVPYQPKWWVEYGAPTAVGSMGLVIICGFFYGVRILWKRDTTEATYEPIGASGSSAAENVKSFIAGGFGGVCAVVVGHPFDLTKTRLQTASPGAYTGAIDCVKKTVAKDGVKGLYRGIVPPLLGVTPIFAVSFWAYDASKQLIFSATPDRKSSALSIPELALAGFLSAVPTTLVTAPVERAKVLLQVQGQAGSEAKYKGVTDVLKHLYKEGGIRSIFRGTGATLARDGPGSAAYFAAYEVTKKALTPAGSSPADLNLQAIIIAGGTAGVAMWAIAIPPDVLKSRLQSAPNGTYSGILDCMRKTIAADGVAALWKGFGPAMARAFPANAATFLGVEASRKVLDGLF</sequence>
<dbReference type="SUPFAM" id="SSF103506">
    <property type="entry name" value="Mitochondrial carrier"/>
    <property type="match status" value="1"/>
</dbReference>
<keyword evidence="6 10" id="KW-1133">Transmembrane helix</keyword>
<gene>
    <name evidence="13" type="ORF">DFP72DRAFT_796816</name>
</gene>
<evidence type="ECO:0000256" key="11">
    <source>
        <dbReference type="SAM" id="SignalP"/>
    </source>
</evidence>
<dbReference type="SMART" id="SM00554">
    <property type="entry name" value="FAS1"/>
    <property type="match status" value="5"/>
</dbReference>
<keyword evidence="11" id="KW-0732">Signal</keyword>
<dbReference type="EMBL" id="JACGCI010000001">
    <property type="protein sequence ID" value="KAF6766558.1"/>
    <property type="molecule type" value="Genomic_DNA"/>
</dbReference>
<evidence type="ECO:0000256" key="8">
    <source>
        <dbReference type="ARBA" id="ARBA00023136"/>
    </source>
</evidence>
<evidence type="ECO:0000256" key="7">
    <source>
        <dbReference type="ARBA" id="ARBA00023128"/>
    </source>
</evidence>
<name>A0A8H6IJF2_9AGAR</name>
<evidence type="ECO:0000256" key="6">
    <source>
        <dbReference type="ARBA" id="ARBA00022989"/>
    </source>
</evidence>